<dbReference type="GO" id="GO:0031267">
    <property type="term" value="F:small GTPase binding"/>
    <property type="evidence" value="ECO:0007669"/>
    <property type="project" value="TreeGrafter"/>
</dbReference>
<feature type="region of interest" description="Disordered" evidence="2">
    <location>
        <begin position="511"/>
        <end position="530"/>
    </location>
</feature>
<feature type="region of interest" description="Disordered" evidence="2">
    <location>
        <begin position="440"/>
        <end position="467"/>
    </location>
</feature>
<keyword evidence="3" id="KW-1185">Reference proteome</keyword>
<evidence type="ECO:0000313" key="4">
    <source>
        <dbReference type="WBParaSite" id="maker-uti_cns_0046480-snap-gene-0.12-mRNA-1"/>
    </source>
</evidence>
<protein>
    <submittedName>
        <fullName evidence="4">TMF_TATA_bd domain-containing protein</fullName>
    </submittedName>
</protein>
<feature type="compositionally biased region" description="Basic and acidic residues" evidence="2">
    <location>
        <begin position="442"/>
        <end position="454"/>
    </location>
</feature>
<dbReference type="PANTHER" id="PTHR18911">
    <property type="entry name" value="CTCL TUMOR ANTIGEN HD-CL-01"/>
    <property type="match status" value="1"/>
</dbReference>
<evidence type="ECO:0000313" key="3">
    <source>
        <dbReference type="Proteomes" id="UP000095280"/>
    </source>
</evidence>
<feature type="compositionally biased region" description="Polar residues" evidence="2">
    <location>
        <begin position="455"/>
        <end position="464"/>
    </location>
</feature>
<dbReference type="Proteomes" id="UP000095280">
    <property type="component" value="Unplaced"/>
</dbReference>
<evidence type="ECO:0000256" key="2">
    <source>
        <dbReference type="SAM" id="MobiDB-lite"/>
    </source>
</evidence>
<dbReference type="GO" id="GO:0099518">
    <property type="term" value="P:vesicle cytoskeletal trafficking"/>
    <property type="evidence" value="ECO:0007669"/>
    <property type="project" value="TreeGrafter"/>
</dbReference>
<feature type="region of interest" description="Disordered" evidence="2">
    <location>
        <begin position="474"/>
        <end position="493"/>
    </location>
</feature>
<dbReference type="InterPro" id="IPR038830">
    <property type="entry name" value="CCDC186"/>
</dbReference>
<dbReference type="PANTHER" id="PTHR18911:SF5">
    <property type="entry name" value="COILED-COIL DOMAIN-CONTAINING PROTEIN 186"/>
    <property type="match status" value="1"/>
</dbReference>
<accession>A0A1I8JAQ4</accession>
<keyword evidence="1" id="KW-0175">Coiled coil</keyword>
<sequence>MSEETSEQQADVWKAKFEASQQDLAAMQEVNQQLSEKVTQVIESSVSKEFHQARLQEMEEKIRAAESGVRASVDKLRRQADEAAREREALVVKFASAEQRILEAQKAAKQADATAREAQKERDAAVARQKLLAGEKDRLASQAEQKCVQVANLEKELLSLREASGSADVRVKWAQNKLREEQEAHRESAKRLEEAQRQIRQLAQDRDQLRQGQDSQTAAVKEAEQLRRQLAEAGAELRQARERLKLAEAERICQEEAASRGRESLAKATEECVRLKQRLRHLSELEEQLGQARRLADDLKRQLDEANGVCKDQQAELELLRSKESELLEFTQKMSDKNAGLQAENLTLLNQQSADRARWESLEQEARSLREANARLQEQVESLTGQQSEELHSLQERLAQRAKIAEDLAVQLEDERNEAKTQRRKHTALVKDLMRQLASAKKKLDSRDGIKEVSRASSNSSLEVTTGAGAAAPASAVGEAGQPASAQSQEANQPVAKAYATSGVCTGAGANSAPRASNGPSPAADDASSIGDLGPSFDIKVVEPDRQALIEKIVRLQRDRSRRTEKIDFLNEHVRQLTEELQKKHRLLQHYILREESGSIAPEAFDVNKANLSRKGGIMASLHTTQISDKALTLEFSLEINKKMQSVLEDALLKNITLKENISTLGDEIARLSTENYRLTSLVGGREATKTATATEAGLSWRCHRLSGFLTFK</sequence>
<dbReference type="GO" id="GO:0005802">
    <property type="term" value="C:trans-Golgi network"/>
    <property type="evidence" value="ECO:0007669"/>
    <property type="project" value="TreeGrafter"/>
</dbReference>
<reference evidence="4" key="1">
    <citation type="submission" date="2016-11" db="UniProtKB">
        <authorList>
            <consortium name="WormBaseParasite"/>
        </authorList>
    </citation>
    <scope>IDENTIFICATION</scope>
</reference>
<name>A0A1I8JAQ4_9PLAT</name>
<proteinExistence type="predicted"/>
<dbReference type="AlphaFoldDB" id="A0A1I8JAQ4"/>
<evidence type="ECO:0000256" key="1">
    <source>
        <dbReference type="SAM" id="Coils"/>
    </source>
</evidence>
<feature type="coiled-coil region" evidence="1">
    <location>
        <begin position="17"/>
        <end position="323"/>
    </location>
</feature>
<organism evidence="3 4">
    <name type="scientific">Macrostomum lignano</name>
    <dbReference type="NCBI Taxonomy" id="282301"/>
    <lineage>
        <taxon>Eukaryota</taxon>
        <taxon>Metazoa</taxon>
        <taxon>Spiralia</taxon>
        <taxon>Lophotrochozoa</taxon>
        <taxon>Platyhelminthes</taxon>
        <taxon>Rhabditophora</taxon>
        <taxon>Macrostomorpha</taxon>
        <taxon>Macrostomida</taxon>
        <taxon>Macrostomidae</taxon>
        <taxon>Macrostomum</taxon>
    </lineage>
</organism>
<dbReference type="WBParaSite" id="maker-uti_cns_0046480-snap-gene-0.12-mRNA-1">
    <property type="protein sequence ID" value="maker-uti_cns_0046480-snap-gene-0.12-mRNA-1"/>
    <property type="gene ID" value="maker-uti_cns_0046480-snap-gene-0.12"/>
</dbReference>